<dbReference type="InterPro" id="IPR053139">
    <property type="entry name" value="Surface_bspA-like"/>
</dbReference>
<dbReference type="SUPFAM" id="SSF52058">
    <property type="entry name" value="L domain-like"/>
    <property type="match status" value="2"/>
</dbReference>
<feature type="compositionally biased region" description="Acidic residues" evidence="2">
    <location>
        <begin position="542"/>
        <end position="583"/>
    </location>
</feature>
<organism evidence="4 5">
    <name type="scientific">Acetitomaculum ruminis DSM 5522</name>
    <dbReference type="NCBI Taxonomy" id="1120918"/>
    <lineage>
        <taxon>Bacteria</taxon>
        <taxon>Bacillati</taxon>
        <taxon>Bacillota</taxon>
        <taxon>Clostridia</taxon>
        <taxon>Lachnospirales</taxon>
        <taxon>Lachnospiraceae</taxon>
        <taxon>Acetitomaculum</taxon>
    </lineage>
</organism>
<dbReference type="Proteomes" id="UP000198838">
    <property type="component" value="Unassembled WGS sequence"/>
</dbReference>
<dbReference type="InterPro" id="IPR032675">
    <property type="entry name" value="LRR_dom_sf"/>
</dbReference>
<keyword evidence="5" id="KW-1185">Reference proteome</keyword>
<dbReference type="STRING" id="1120918.SAMN05216249_11193"/>
<keyword evidence="3" id="KW-0812">Transmembrane</keyword>
<evidence type="ECO:0000313" key="4">
    <source>
        <dbReference type="EMBL" id="SFB17284.1"/>
    </source>
</evidence>
<keyword evidence="3" id="KW-0472">Membrane</keyword>
<dbReference type="Gene3D" id="2.60.40.4270">
    <property type="entry name" value="Listeria-Bacteroides repeat domain"/>
    <property type="match status" value="3"/>
</dbReference>
<dbReference type="GO" id="GO:0030313">
    <property type="term" value="C:cell envelope"/>
    <property type="evidence" value="ECO:0007669"/>
    <property type="project" value="UniProtKB-SubCell"/>
</dbReference>
<evidence type="ECO:0000313" key="5">
    <source>
        <dbReference type="Proteomes" id="UP000198838"/>
    </source>
</evidence>
<dbReference type="CDD" id="cd01823">
    <property type="entry name" value="SEST_like"/>
    <property type="match status" value="1"/>
</dbReference>
<dbReference type="PANTHER" id="PTHR45661">
    <property type="entry name" value="SURFACE ANTIGEN"/>
    <property type="match status" value="1"/>
</dbReference>
<evidence type="ECO:0000256" key="3">
    <source>
        <dbReference type="SAM" id="Phobius"/>
    </source>
</evidence>
<feature type="transmembrane region" description="Helical" evidence="3">
    <location>
        <begin position="9"/>
        <end position="29"/>
    </location>
</feature>
<protein>
    <submittedName>
        <fullName evidence="4">Listeria/Bacterioides repeat-containing protein</fullName>
    </submittedName>
</protein>
<sequence length="1113" mass="126053">MLMKKSKTFAFYIIFIIFCFCFLPIRSYATGDRQIMVSLGDSYSSGEGVEPFYGQNKNVIDKLKSSDWLAHRSKKSWPGKIKLPGNTHINSQLKEKKWYFRAISGAETKHFDLVSFEKKAKYKTYIPEANDFTFFIGTKNIPKECKIFDKLKDEEKFVDYVTITIGGNDVGFSNIITTAVLEPGTFTTTWLSKEINKTKSQIYNVKQNLNRVYKKIRSKTSGNTIILVVGYPRLISSQGGGPFNKEEANMININGVDYFNNNVIKKVVNKQRGRILFVDVSERFKTHEAYTADPYINPIIWTPQNQDIDSMKIPSAYSIHPNEKGTNMYAKCVQEQIDAIDNKFTGGEYEGLKWSLNSNKRTISIEKYVGDGTIVRVPQRINGYKVTHIKSMAFFRCTKLRRIVLPDSIKSIGDAAFCGCENADINIPRRVEIIRDSAFRGCGALTDIVIPTTVRYISKGCFWHCENLRRVSLPYSLKVIDRMAFSDCYNITSINIPNSVIYIGWHAFSSCVNMKIYSGNKNSINTSNVTQDANLEIISKDETEEYNDDDLDDEEFVENPEDEEPDDEEYYYDDSGDEEPDDFEDRLNEDASFWGEDVDDSFWDEDTSFWTDNENETIEEDVDSGYISDGAFAGCESIENIEISDSISNIEDNAFAGCVNLKEIKIPDSVTYIGENAFANCENLLEINIPSGVSGIKAGVFKNCKRLKEIKLPDNINTIEKSAFEGCVGLETVILPDSLLMIDDSTFKGCVNIKDIFIPSQVTYIGDEAFANCEGLTNIVVDRNNKEYDSRNDCCSIIESRNNKLILGCKNSFIPNTVVSISDKAFNNSNQGISIPKSVKEIGNNAFTPLVSPVIGYYDSYAEKFANENNLDFKPIISYRIELYDNNSLVDTLSVLSEPEDYIGNYCGETPISCPSRTKKGYKFLGWNTKQNESGTLYNKTFYKLTRNNNSVIKLYAKWQLNKYTINYKLSGGNNNTSNPTSYTVTSANIVLKKPTKTGYIFVGWYKDSNYKNRLADDTIKSGSTGNITLYAKWQLKKYKITYKLEGGKNNTDNPSTYTITTPNITLKKPTKTGYTFVGWYLDPNYKKQLKNGVIKTGSTGDIILYSKWKKKS</sequence>
<dbReference type="OrthoDB" id="6372180at2"/>
<accession>A0A1I0YVB6</accession>
<dbReference type="GO" id="GO:0016788">
    <property type="term" value="F:hydrolase activity, acting on ester bonds"/>
    <property type="evidence" value="ECO:0007669"/>
    <property type="project" value="InterPro"/>
</dbReference>
<evidence type="ECO:0000256" key="1">
    <source>
        <dbReference type="ARBA" id="ARBA00004196"/>
    </source>
</evidence>
<dbReference type="InterPro" id="IPR042229">
    <property type="entry name" value="Listeria/Bacterioides_rpt_sf"/>
</dbReference>
<dbReference type="NCBIfam" id="TIGR02543">
    <property type="entry name" value="List_Bact_rpt"/>
    <property type="match status" value="2"/>
</dbReference>
<dbReference type="InterPro" id="IPR013378">
    <property type="entry name" value="InlB-like_B-rpt"/>
</dbReference>
<keyword evidence="3" id="KW-1133">Transmembrane helix</keyword>
<dbReference type="Pfam" id="PF13306">
    <property type="entry name" value="LRR_5"/>
    <property type="match status" value="3"/>
</dbReference>
<dbReference type="Gene3D" id="3.80.10.10">
    <property type="entry name" value="Ribonuclease Inhibitor"/>
    <property type="match status" value="4"/>
</dbReference>
<dbReference type="EMBL" id="FOJY01000011">
    <property type="protein sequence ID" value="SFB17284.1"/>
    <property type="molecule type" value="Genomic_DNA"/>
</dbReference>
<comment type="subcellular location">
    <subcellularLocation>
        <location evidence="1">Cell envelope</location>
    </subcellularLocation>
</comment>
<proteinExistence type="predicted"/>
<name>A0A1I0YVB6_9FIRM</name>
<reference evidence="4 5" key="1">
    <citation type="submission" date="2016-10" db="EMBL/GenBank/DDBJ databases">
        <authorList>
            <person name="de Groot N.N."/>
        </authorList>
    </citation>
    <scope>NUCLEOTIDE SEQUENCE [LARGE SCALE GENOMIC DNA]</scope>
    <source>
        <strain evidence="4 5">DSM 5522</strain>
    </source>
</reference>
<dbReference type="AlphaFoldDB" id="A0A1I0YVB6"/>
<dbReference type="InterPro" id="IPR037460">
    <property type="entry name" value="SEST-like"/>
</dbReference>
<dbReference type="PANTHER" id="PTHR45661:SF3">
    <property type="entry name" value="IG-LIKE DOMAIN-CONTAINING PROTEIN"/>
    <property type="match status" value="1"/>
</dbReference>
<dbReference type="Pfam" id="PF09479">
    <property type="entry name" value="Flg_new"/>
    <property type="match status" value="3"/>
</dbReference>
<dbReference type="InterPro" id="IPR026906">
    <property type="entry name" value="LRR_5"/>
</dbReference>
<gene>
    <name evidence="4" type="ORF">SAMN05216249_11193</name>
</gene>
<feature type="region of interest" description="Disordered" evidence="2">
    <location>
        <begin position="540"/>
        <end position="583"/>
    </location>
</feature>
<dbReference type="RefSeq" id="WP_092872766.1">
    <property type="nucleotide sequence ID" value="NZ_FOJY01000011.1"/>
</dbReference>
<evidence type="ECO:0000256" key="2">
    <source>
        <dbReference type="SAM" id="MobiDB-lite"/>
    </source>
</evidence>
<dbReference type="SUPFAM" id="SSF52266">
    <property type="entry name" value="SGNH hydrolase"/>
    <property type="match status" value="1"/>
</dbReference>
<dbReference type="Gene3D" id="3.40.50.1110">
    <property type="entry name" value="SGNH hydrolase"/>
    <property type="match status" value="1"/>
</dbReference>
<dbReference type="InterPro" id="IPR036514">
    <property type="entry name" value="SGNH_hydro_sf"/>
</dbReference>